<gene>
    <name evidence="3" type="primary">rnjA</name>
    <name evidence="3" type="ORF">NCTC10166_00623</name>
</gene>
<dbReference type="Gene3D" id="3.40.50.10710">
    <property type="entry name" value="Metallo-hydrolase/oxidoreductase"/>
    <property type="match status" value="1"/>
</dbReference>
<evidence type="ECO:0000259" key="1">
    <source>
        <dbReference type="Pfam" id="PF17770"/>
    </source>
</evidence>
<dbReference type="AlphaFoldDB" id="A0A449A5Y7"/>
<feature type="domain" description="Ribonuclease J beta-CASP" evidence="2">
    <location>
        <begin position="227"/>
        <end position="341"/>
    </location>
</feature>
<dbReference type="RefSeq" id="WP_129720019.1">
    <property type="nucleotide sequence ID" value="NZ_LR214951.1"/>
</dbReference>
<dbReference type="InterPro" id="IPR042173">
    <property type="entry name" value="RNase_J_2"/>
</dbReference>
<dbReference type="KEGG" id="mnu:NCTC10166_00623"/>
<reference evidence="3 4" key="1">
    <citation type="submission" date="2019-01" db="EMBL/GenBank/DDBJ databases">
        <authorList>
            <consortium name="Pathogen Informatics"/>
        </authorList>
    </citation>
    <scope>NUCLEOTIDE SEQUENCE [LARGE SCALE GENOMIC DNA]</scope>
    <source>
        <strain evidence="3 4">NCTC10166</strain>
    </source>
</reference>
<accession>A0A449A5Y7</accession>
<dbReference type="OrthoDB" id="401053at2"/>
<dbReference type="InterPro" id="IPR055132">
    <property type="entry name" value="RNase_J_b_CASP"/>
</dbReference>
<dbReference type="PANTHER" id="PTHR43694">
    <property type="entry name" value="RIBONUCLEASE J"/>
    <property type="match status" value="1"/>
</dbReference>
<feature type="domain" description="Ribonuclease J C-terminal" evidence="1">
    <location>
        <begin position="458"/>
        <end position="556"/>
    </location>
</feature>
<dbReference type="PANTHER" id="PTHR43694:SF1">
    <property type="entry name" value="RIBONUCLEASE J"/>
    <property type="match status" value="1"/>
</dbReference>
<dbReference type="EMBL" id="LR214951">
    <property type="protein sequence ID" value="VEU59644.1"/>
    <property type="molecule type" value="Genomic_DNA"/>
</dbReference>
<dbReference type="Pfam" id="PF17770">
    <property type="entry name" value="RNase_J_C"/>
    <property type="match status" value="1"/>
</dbReference>
<evidence type="ECO:0000259" key="2">
    <source>
        <dbReference type="Pfam" id="PF22505"/>
    </source>
</evidence>
<dbReference type="EC" id="3.1.-.-" evidence="3"/>
<dbReference type="GO" id="GO:0016787">
    <property type="term" value="F:hydrolase activity"/>
    <property type="evidence" value="ECO:0007669"/>
    <property type="project" value="UniProtKB-KW"/>
</dbReference>
<organism evidence="3 4">
    <name type="scientific">Mesomycoplasma neurolyticum</name>
    <dbReference type="NCBI Taxonomy" id="2120"/>
    <lineage>
        <taxon>Bacteria</taxon>
        <taxon>Bacillati</taxon>
        <taxon>Mycoplasmatota</taxon>
        <taxon>Mycoplasmoidales</taxon>
        <taxon>Metamycoplasmataceae</taxon>
        <taxon>Mesomycoplasma</taxon>
    </lineage>
</organism>
<dbReference type="InterPro" id="IPR036866">
    <property type="entry name" value="RibonucZ/Hydroxyglut_hydro"/>
</dbReference>
<dbReference type="Pfam" id="PF22505">
    <property type="entry name" value="RNase_J_b_CASP"/>
    <property type="match status" value="1"/>
</dbReference>
<protein>
    <submittedName>
        <fullName evidence="3">Hydrolase</fullName>
        <ecNumber evidence="3">3.1.-.-</ecNumber>
    </submittedName>
</protein>
<keyword evidence="3" id="KW-0378">Hydrolase</keyword>
<sequence>MAKINIFALGGLDENGKNSYVIEIDDSIFLINAGSKIPINSTNGVDTLIPNFNYLEKNKKRIKGVFITDAKNESFSALPWLLMKIKKLKIYCSSFTKFLILDRISKYKIDELSFEVISVGSSKIDFGDNVSVSAISLAGSMVGTYGWNFETEDGHILVLLNFVLGSLGVYGTTDLKKIKQNITSPKGLHSLLMVSGNAIGNAVGNAIDKIFITPIIETVFFNGKPDSRIIVGALDEEMASLHEVLNLAIKYDRPLAIYGRTYSKLIELVKKIRINSEYVEMPKFIDYKDIDKVNNAVVLVTSTNERLYKRFLRITEGNDIYLKLRKTDNVIMVAPPINGLEVLYALILDEIARITPLITDVTENEHYKARPARKDIYTIVKHLKPKFFIPLQGLYRYLVVTSQIAATAGMNRSNLIILQNGKIATFIDGKLYSTKKSIKEVGEVIIDGFGMGDISTEVINERETLAREGVIAITGLIDYKTKQLKSELKITTSGIITSETKNEAYEIISSLGYQLFLNNKKINLKDIQDKLKKMVRKKMYKLYEKEPMVVVVFYEI</sequence>
<dbReference type="Gene3D" id="3.10.20.580">
    <property type="match status" value="1"/>
</dbReference>
<dbReference type="InterPro" id="IPR041636">
    <property type="entry name" value="RNase_J_C"/>
</dbReference>
<dbReference type="Proteomes" id="UP000289440">
    <property type="component" value="Chromosome"/>
</dbReference>
<name>A0A449A5Y7_9BACT</name>
<evidence type="ECO:0000313" key="3">
    <source>
        <dbReference type="EMBL" id="VEU59644.1"/>
    </source>
</evidence>
<proteinExistence type="predicted"/>
<dbReference type="Gene3D" id="3.60.15.10">
    <property type="entry name" value="Ribonuclease Z/Hydroxyacylglutathione hydrolase-like"/>
    <property type="match status" value="1"/>
</dbReference>
<evidence type="ECO:0000313" key="4">
    <source>
        <dbReference type="Proteomes" id="UP000289440"/>
    </source>
</evidence>
<dbReference type="SUPFAM" id="SSF56281">
    <property type="entry name" value="Metallo-hydrolase/oxidoreductase"/>
    <property type="match status" value="1"/>
</dbReference>
<keyword evidence="4" id="KW-1185">Reference proteome</keyword>